<feature type="compositionally biased region" description="Polar residues" evidence="5">
    <location>
        <begin position="25"/>
        <end position="40"/>
    </location>
</feature>
<feature type="region of interest" description="Disordered" evidence="5">
    <location>
        <begin position="135"/>
        <end position="155"/>
    </location>
</feature>
<gene>
    <name evidence="7" type="ORF">BDV96DRAFT_213910</name>
</gene>
<dbReference type="AlphaFoldDB" id="A0A6A5ZQD8"/>
<dbReference type="Proteomes" id="UP000799770">
    <property type="component" value="Unassembled WGS sequence"/>
</dbReference>
<evidence type="ECO:0000256" key="2">
    <source>
        <dbReference type="ARBA" id="ARBA00022692"/>
    </source>
</evidence>
<feature type="region of interest" description="Disordered" evidence="5">
    <location>
        <begin position="1"/>
        <end position="59"/>
    </location>
</feature>
<dbReference type="GO" id="GO:0043495">
    <property type="term" value="F:protein-membrane adaptor activity"/>
    <property type="evidence" value="ECO:0007669"/>
    <property type="project" value="TreeGrafter"/>
</dbReference>
<keyword evidence="4" id="KW-0472">Membrane</keyword>
<dbReference type="EMBL" id="ML977312">
    <property type="protein sequence ID" value="KAF2121466.1"/>
    <property type="molecule type" value="Genomic_DNA"/>
</dbReference>
<organism evidence="7 8">
    <name type="scientific">Lophiotrema nucula</name>
    <dbReference type="NCBI Taxonomy" id="690887"/>
    <lineage>
        <taxon>Eukaryota</taxon>
        <taxon>Fungi</taxon>
        <taxon>Dikarya</taxon>
        <taxon>Ascomycota</taxon>
        <taxon>Pezizomycotina</taxon>
        <taxon>Dothideomycetes</taxon>
        <taxon>Pleosporomycetidae</taxon>
        <taxon>Pleosporales</taxon>
        <taxon>Lophiotremataceae</taxon>
        <taxon>Lophiotrema</taxon>
    </lineage>
</organism>
<dbReference type="Gene3D" id="2.60.120.260">
    <property type="entry name" value="Galactose-binding domain-like"/>
    <property type="match status" value="1"/>
</dbReference>
<dbReference type="Pfam" id="PF07738">
    <property type="entry name" value="Sad1_UNC"/>
    <property type="match status" value="1"/>
</dbReference>
<proteinExistence type="predicted"/>
<dbReference type="OrthoDB" id="342281at2759"/>
<keyword evidence="2" id="KW-0812">Transmembrane</keyword>
<dbReference type="PANTHER" id="PTHR12911">
    <property type="entry name" value="SAD1/UNC-84-LIKE PROTEIN-RELATED"/>
    <property type="match status" value="1"/>
</dbReference>
<name>A0A6A5ZQD8_9PLEO</name>
<feature type="compositionally biased region" description="Acidic residues" evidence="5">
    <location>
        <begin position="135"/>
        <end position="145"/>
    </location>
</feature>
<reference evidence="7" key="1">
    <citation type="journal article" date="2020" name="Stud. Mycol.">
        <title>101 Dothideomycetes genomes: a test case for predicting lifestyles and emergence of pathogens.</title>
        <authorList>
            <person name="Haridas S."/>
            <person name="Albert R."/>
            <person name="Binder M."/>
            <person name="Bloem J."/>
            <person name="Labutti K."/>
            <person name="Salamov A."/>
            <person name="Andreopoulos B."/>
            <person name="Baker S."/>
            <person name="Barry K."/>
            <person name="Bills G."/>
            <person name="Bluhm B."/>
            <person name="Cannon C."/>
            <person name="Castanera R."/>
            <person name="Culley D."/>
            <person name="Daum C."/>
            <person name="Ezra D."/>
            <person name="Gonzalez J."/>
            <person name="Henrissat B."/>
            <person name="Kuo A."/>
            <person name="Liang C."/>
            <person name="Lipzen A."/>
            <person name="Lutzoni F."/>
            <person name="Magnuson J."/>
            <person name="Mondo S."/>
            <person name="Nolan M."/>
            <person name="Ohm R."/>
            <person name="Pangilinan J."/>
            <person name="Park H.-J."/>
            <person name="Ramirez L."/>
            <person name="Alfaro M."/>
            <person name="Sun H."/>
            <person name="Tritt A."/>
            <person name="Yoshinaga Y."/>
            <person name="Zwiers L.-H."/>
            <person name="Turgeon B."/>
            <person name="Goodwin S."/>
            <person name="Spatafora J."/>
            <person name="Crous P."/>
            <person name="Grigoriev I."/>
        </authorList>
    </citation>
    <scope>NUCLEOTIDE SEQUENCE</scope>
    <source>
        <strain evidence="7">CBS 627.86</strain>
    </source>
</reference>
<protein>
    <submittedName>
        <fullName evidence="7">UNC-like C-terminal-domain-containing protein</fullName>
    </submittedName>
</protein>
<evidence type="ECO:0000256" key="4">
    <source>
        <dbReference type="ARBA" id="ARBA00023136"/>
    </source>
</evidence>
<dbReference type="PANTHER" id="PTHR12911:SF8">
    <property type="entry name" value="KLAROID PROTEIN-RELATED"/>
    <property type="match status" value="1"/>
</dbReference>
<dbReference type="InterPro" id="IPR045119">
    <property type="entry name" value="SUN1-5"/>
</dbReference>
<keyword evidence="3" id="KW-1133">Transmembrane helix</keyword>
<evidence type="ECO:0000256" key="5">
    <source>
        <dbReference type="SAM" id="MobiDB-lite"/>
    </source>
</evidence>
<evidence type="ECO:0000259" key="6">
    <source>
        <dbReference type="PROSITE" id="PS51469"/>
    </source>
</evidence>
<dbReference type="InterPro" id="IPR012919">
    <property type="entry name" value="SUN_dom"/>
</dbReference>
<keyword evidence="8" id="KW-1185">Reference proteome</keyword>
<evidence type="ECO:0000313" key="7">
    <source>
        <dbReference type="EMBL" id="KAF2121466.1"/>
    </source>
</evidence>
<evidence type="ECO:0000313" key="8">
    <source>
        <dbReference type="Proteomes" id="UP000799770"/>
    </source>
</evidence>
<dbReference type="GO" id="GO:0034993">
    <property type="term" value="C:meiotic nuclear membrane microtubule tethering complex"/>
    <property type="evidence" value="ECO:0007669"/>
    <property type="project" value="TreeGrafter"/>
</dbReference>
<feature type="domain" description="SUN" evidence="6">
    <location>
        <begin position="441"/>
        <end position="626"/>
    </location>
</feature>
<feature type="compositionally biased region" description="Polar residues" evidence="5">
    <location>
        <begin position="146"/>
        <end position="155"/>
    </location>
</feature>
<sequence>MSTRRSQIGEPTPTPRRSGRIASVARSNASDVQSQTTTTPRARGRGKAALPGVKARQSNAYGAAGRLGAAEELSVTATGFAQAFESQRETAVARDAVRPSMFQYAMAISDRGSPAPDHLSQSDIASALPNEHADEDLNSIPEEDSPTPSNIDTSKSFGLVHEAGMMRGPPIRPNGFAPAPAPHPPIVLEPEESVEPGPSLLSRILNGAARFKWWLLGALILVSLSLLGHQLACEPSVIGVREALQNRVSDGMHDIADWISSPGAHSSYATSSASSDQYMSRRVNQLEKSLDALKQTLPRDIVLTRNKDGTVDVPEELLRAIASRMASEGLQYGDQTESQDWSHWYKKNKKQIDQWFYTQFDEHSIKVASREETITLLKEHFTKHEKEIEKQIAKAMKAASLSGAYRPNADELRLQGFAETMIAQNIQIMDRTVNFLSPGHGARVIPYYTSSTWTPPELFFKRAWRNMVTTYDRRGPITALDHWNEPGECWCAAPDDRNKGLAQLSIGLAEPIYPKKVTVEHISKDASLSIETAPKEIELWVAANSLAVDALQSSPSAPQCSDGPKGWLCLGKFNYNIHAANNIQTFNMDLDLHSHGPVQKAMVRVTSNWGADHTCIYRVRLHGDRADGA</sequence>
<evidence type="ECO:0000256" key="1">
    <source>
        <dbReference type="ARBA" id="ARBA00004370"/>
    </source>
</evidence>
<evidence type="ECO:0000256" key="3">
    <source>
        <dbReference type="ARBA" id="ARBA00022989"/>
    </source>
</evidence>
<dbReference type="PROSITE" id="PS51469">
    <property type="entry name" value="SUN"/>
    <property type="match status" value="1"/>
</dbReference>
<comment type="subcellular location">
    <subcellularLocation>
        <location evidence="1">Membrane</location>
    </subcellularLocation>
</comment>
<accession>A0A6A5ZQD8</accession>